<feature type="compositionally biased region" description="Basic and acidic residues" evidence="1">
    <location>
        <begin position="473"/>
        <end position="490"/>
    </location>
</feature>
<proteinExistence type="predicted"/>
<feature type="region of interest" description="Disordered" evidence="1">
    <location>
        <begin position="463"/>
        <end position="490"/>
    </location>
</feature>
<dbReference type="RefSeq" id="XP_018009027.1">
    <property type="nucleotide sequence ID" value="XM_018153538.2"/>
</dbReference>
<dbReference type="Pfam" id="PF13899">
    <property type="entry name" value="Thioredoxin_7"/>
    <property type="match status" value="1"/>
</dbReference>
<feature type="compositionally biased region" description="Basic and acidic residues" evidence="1">
    <location>
        <begin position="429"/>
        <end position="444"/>
    </location>
</feature>
<evidence type="ECO:0000259" key="2">
    <source>
        <dbReference type="PROSITE" id="PS50033"/>
    </source>
</evidence>
<feature type="region of interest" description="Disordered" evidence="1">
    <location>
        <begin position="420"/>
        <end position="449"/>
    </location>
</feature>
<dbReference type="GO" id="GO:0043161">
    <property type="term" value="P:proteasome-mediated ubiquitin-dependent protein catabolic process"/>
    <property type="evidence" value="ECO:0007669"/>
    <property type="project" value="TreeGrafter"/>
</dbReference>
<protein>
    <submittedName>
        <fullName evidence="4">UBX domain-containing protein 7</fullName>
    </submittedName>
</protein>
<dbReference type="GeneID" id="108666625"/>
<dbReference type="SUPFAM" id="SSF52833">
    <property type="entry name" value="Thioredoxin-like"/>
    <property type="match status" value="1"/>
</dbReference>
<dbReference type="InterPro" id="IPR001012">
    <property type="entry name" value="UBX_dom"/>
</dbReference>
<dbReference type="Proteomes" id="UP000694843">
    <property type="component" value="Unplaced"/>
</dbReference>
<evidence type="ECO:0000256" key="1">
    <source>
        <dbReference type="SAM" id="MobiDB-lite"/>
    </source>
</evidence>
<feature type="compositionally biased region" description="Low complexity" evidence="1">
    <location>
        <begin position="315"/>
        <end position="338"/>
    </location>
</feature>
<feature type="domain" description="UBX" evidence="2">
    <location>
        <begin position="500"/>
        <end position="577"/>
    </location>
</feature>
<dbReference type="PROSITE" id="PS50033">
    <property type="entry name" value="UBX"/>
    <property type="match status" value="1"/>
</dbReference>
<dbReference type="Gene3D" id="3.40.30.10">
    <property type="entry name" value="Glutaredoxin"/>
    <property type="match status" value="1"/>
</dbReference>
<dbReference type="OrthoDB" id="270602at2759"/>
<dbReference type="OMA" id="PPCDILF"/>
<name>A0A8B7N580_HYAAZ</name>
<sequence>MSLVQKLMKETGADEKSAKYLLEACSNNYKMAVLMYQDSQPAQSTSSEAREEDVRAPIPRKFEVLCPEPGMSSSHNLRNWATWHDSSDNIPFRNTMHMRDFEQETRHQEEMMGLGRGIFGAGSSRGSHVAGTSSGSSSSSGSHSLGGEADLQSKLKKLEDLFKPPLDLIYKGSFFMAREEGKEKGKWLLANIQDNNDFMCHTLNRDVWSNANVRKLLDGTFLLWQAAHDSEHGRKYMNFYPSVTFPYIAIIDSRTGEHMSTFTETDPKAFCKFLKNFISLHGRMPSNLQFAADFASPEAGKRKTPDSDVSNGHDSSALSKLSRSSQASDVSSSRSKASGLSERGLEAQSLREVSQSAVKRKALFDITEEAQMELAIAASLKTCQSNSSDAEDNDDLLSLNSSLDDDQEINYSFEDNNATTSEAVASSHSPDKNETGNRPCDKSCDAGSGSRISEWRTAKNHLVNGAPVTVGSSKDDSIKTLGESEKDDSESWRRLAAEYDNSDSAAIVLRLPDGKRETINLPRAAPLTVLRRYLRPRGYSPPGYRAFTGWPKIDVFELDESISLKDAGLSQRDTIILQKE</sequence>
<dbReference type="AlphaFoldDB" id="A0A8B7N580"/>
<accession>A0A8B7N580</accession>
<feature type="compositionally biased region" description="Low complexity" evidence="1">
    <location>
        <begin position="126"/>
        <end position="147"/>
    </location>
</feature>
<evidence type="ECO:0000313" key="4">
    <source>
        <dbReference type="RefSeq" id="XP_018009027.1"/>
    </source>
</evidence>
<dbReference type="SMART" id="SM00594">
    <property type="entry name" value="UAS"/>
    <property type="match status" value="1"/>
</dbReference>
<dbReference type="KEGG" id="hazt:108666625"/>
<dbReference type="Gene3D" id="3.10.20.90">
    <property type="entry name" value="Phosphatidylinositol 3-kinase Catalytic Subunit, Chain A, domain 1"/>
    <property type="match status" value="1"/>
</dbReference>
<dbReference type="GO" id="GO:0043130">
    <property type="term" value="F:ubiquitin binding"/>
    <property type="evidence" value="ECO:0007669"/>
    <property type="project" value="TreeGrafter"/>
</dbReference>
<evidence type="ECO:0000313" key="3">
    <source>
        <dbReference type="Proteomes" id="UP000694843"/>
    </source>
</evidence>
<feature type="region of interest" description="Disordered" evidence="1">
    <location>
        <begin position="124"/>
        <end position="148"/>
    </location>
</feature>
<dbReference type="InterPro" id="IPR036249">
    <property type="entry name" value="Thioredoxin-like_sf"/>
</dbReference>
<dbReference type="SUPFAM" id="SSF54236">
    <property type="entry name" value="Ubiquitin-like"/>
    <property type="match status" value="1"/>
</dbReference>
<feature type="region of interest" description="Disordered" evidence="1">
    <location>
        <begin position="295"/>
        <end position="352"/>
    </location>
</feature>
<dbReference type="CDD" id="cd02958">
    <property type="entry name" value="UAS"/>
    <property type="match status" value="1"/>
</dbReference>
<dbReference type="InterPro" id="IPR029071">
    <property type="entry name" value="Ubiquitin-like_domsf"/>
</dbReference>
<dbReference type="PANTHER" id="PTHR23322">
    <property type="entry name" value="FAS-ASSOCIATED PROTEIN"/>
    <property type="match status" value="1"/>
</dbReference>
<dbReference type="Pfam" id="PF00789">
    <property type="entry name" value="UBX"/>
    <property type="match status" value="1"/>
</dbReference>
<gene>
    <name evidence="4" type="primary">LOC108666625</name>
</gene>
<dbReference type="PANTHER" id="PTHR23322:SF6">
    <property type="entry name" value="UBX DOMAIN-CONTAINING PROTEIN 7"/>
    <property type="match status" value="1"/>
</dbReference>
<dbReference type="InterPro" id="IPR006577">
    <property type="entry name" value="UAS"/>
</dbReference>
<keyword evidence="3" id="KW-1185">Reference proteome</keyword>
<dbReference type="GO" id="GO:0005634">
    <property type="term" value="C:nucleus"/>
    <property type="evidence" value="ECO:0007669"/>
    <property type="project" value="TreeGrafter"/>
</dbReference>
<dbReference type="InterPro" id="IPR050730">
    <property type="entry name" value="UBX_domain-protein"/>
</dbReference>
<reference evidence="4" key="1">
    <citation type="submission" date="2025-08" db="UniProtKB">
        <authorList>
            <consortium name="RefSeq"/>
        </authorList>
    </citation>
    <scope>IDENTIFICATION</scope>
    <source>
        <tissue evidence="4">Whole organism</tissue>
    </source>
</reference>
<organism evidence="3 4">
    <name type="scientific">Hyalella azteca</name>
    <name type="common">Amphipod</name>
    <dbReference type="NCBI Taxonomy" id="294128"/>
    <lineage>
        <taxon>Eukaryota</taxon>
        <taxon>Metazoa</taxon>
        <taxon>Ecdysozoa</taxon>
        <taxon>Arthropoda</taxon>
        <taxon>Crustacea</taxon>
        <taxon>Multicrustacea</taxon>
        <taxon>Malacostraca</taxon>
        <taxon>Eumalacostraca</taxon>
        <taxon>Peracarida</taxon>
        <taxon>Amphipoda</taxon>
        <taxon>Senticaudata</taxon>
        <taxon>Talitrida</taxon>
        <taxon>Talitroidea</taxon>
        <taxon>Hyalellidae</taxon>
        <taxon>Hyalella</taxon>
    </lineage>
</organism>